<comment type="similarity">
    <text evidence="1">Belongs to the V-ATPase V0D/AC39 subunit family.</text>
</comment>
<protein>
    <recommendedName>
        <fullName evidence="6">ATPase</fullName>
    </recommendedName>
</protein>
<dbReference type="InterPro" id="IPR044911">
    <property type="entry name" value="V-type_ATPase_csu/dsu_dom_3"/>
</dbReference>
<dbReference type="InterPro" id="IPR050873">
    <property type="entry name" value="V-ATPase_V0D/AC39_subunit"/>
</dbReference>
<evidence type="ECO:0000256" key="1">
    <source>
        <dbReference type="ARBA" id="ARBA00006709"/>
    </source>
</evidence>
<organism evidence="4 5">
    <name type="scientific">Cryobacterium sandaracinum</name>
    <dbReference type="NCBI Taxonomy" id="1259247"/>
    <lineage>
        <taxon>Bacteria</taxon>
        <taxon>Bacillati</taxon>
        <taxon>Actinomycetota</taxon>
        <taxon>Actinomycetes</taxon>
        <taxon>Micrococcales</taxon>
        <taxon>Microbacteriaceae</taxon>
        <taxon>Cryobacterium</taxon>
    </lineage>
</organism>
<name>A0ABY2JDE7_9MICO</name>
<evidence type="ECO:0000256" key="2">
    <source>
        <dbReference type="ARBA" id="ARBA00022448"/>
    </source>
</evidence>
<evidence type="ECO:0000313" key="4">
    <source>
        <dbReference type="EMBL" id="TFD03169.1"/>
    </source>
</evidence>
<dbReference type="Gene3D" id="1.20.1690.10">
    <property type="entry name" value="V-type ATP synthase subunit C domain"/>
    <property type="match status" value="2"/>
</dbReference>
<dbReference type="EMBL" id="SOGO01000022">
    <property type="protein sequence ID" value="TFD03169.1"/>
    <property type="molecule type" value="Genomic_DNA"/>
</dbReference>
<comment type="caution">
    <text evidence="4">The sequence shown here is derived from an EMBL/GenBank/DDBJ whole genome shotgun (WGS) entry which is preliminary data.</text>
</comment>
<evidence type="ECO:0008006" key="6">
    <source>
        <dbReference type="Google" id="ProtNLM"/>
    </source>
</evidence>
<keyword evidence="2" id="KW-0813">Transport</keyword>
<evidence type="ECO:0000256" key="3">
    <source>
        <dbReference type="ARBA" id="ARBA00023065"/>
    </source>
</evidence>
<proteinExistence type="inferred from homology"/>
<dbReference type="InterPro" id="IPR035067">
    <property type="entry name" value="V-type_ATPase_csu/dsu"/>
</dbReference>
<reference evidence="4 5" key="1">
    <citation type="submission" date="2019-03" db="EMBL/GenBank/DDBJ databases">
        <title>Genomics of glacier-inhabiting Cryobacterium strains.</title>
        <authorList>
            <person name="Liu Q."/>
            <person name="Xin Y.-H."/>
        </authorList>
    </citation>
    <scope>NUCLEOTIDE SEQUENCE [LARGE SCALE GENOMIC DNA]</scope>
    <source>
        <strain evidence="4 5">TMT2-16</strain>
    </source>
</reference>
<dbReference type="Gene3D" id="1.10.132.50">
    <property type="entry name" value="ATP synthase (C/AC39) subunit, domain 3"/>
    <property type="match status" value="1"/>
</dbReference>
<dbReference type="PANTHER" id="PTHR38682:SF1">
    <property type="entry name" value="V-TYPE ATP SYNTHASE SUBUNIT C"/>
    <property type="match status" value="1"/>
</dbReference>
<dbReference type="InterPro" id="IPR036079">
    <property type="entry name" value="ATPase_csu/dsu_sf"/>
</dbReference>
<gene>
    <name evidence="4" type="ORF">E3T25_07545</name>
</gene>
<dbReference type="Proteomes" id="UP000297851">
    <property type="component" value="Unassembled WGS sequence"/>
</dbReference>
<accession>A0ABY2JDE7</accession>
<dbReference type="Pfam" id="PF01992">
    <property type="entry name" value="vATP-synt_AC39"/>
    <property type="match status" value="1"/>
</dbReference>
<dbReference type="RefSeq" id="WP_134373434.1">
    <property type="nucleotide sequence ID" value="NZ_SOGO01000022.1"/>
</dbReference>
<keyword evidence="3" id="KW-0406">Ion transport</keyword>
<dbReference type="PANTHER" id="PTHR38682">
    <property type="entry name" value="V-TYPE ATP SYNTHASE SUBUNIT C"/>
    <property type="match status" value="1"/>
</dbReference>
<dbReference type="InterPro" id="IPR002843">
    <property type="entry name" value="ATPase_V0-cplx_csu/dsu"/>
</dbReference>
<dbReference type="SUPFAM" id="SSF103486">
    <property type="entry name" value="V-type ATP synthase subunit C"/>
    <property type="match status" value="1"/>
</dbReference>
<keyword evidence="5" id="KW-1185">Reference proteome</keyword>
<sequence length="364" mass="39704">MAILRVRPRFEYGNTRLRVRRLDRMGEKQLSELMGRDVDGLLGALASTALRAEAEAALARGGGVRLLNAALRGHEARELESMRGFYSETALHLVDLLLARFDLHNLLVLLRGALRSADEEQVLDEIIPVGAFTDLLVREMVRQHEPAAVVSLLAGWELPDVVTARATVDAFATYERDGNLGQFESTITAAHTGWVVGELDDLGREAVDLRASLARSVDETNVIALLRLRSALSRREMSKLPDVAPWLPGGGIVTSTLESALRQAEDTEAAALLSASARYLDSPLEAWSRDGDVARTQRALEQQRVLNEISLFRRGDPSGIAIPIAYVAELALETRNLRVLAQGAALGTSPGDLDGQLLLPKARR</sequence>
<evidence type="ECO:0000313" key="5">
    <source>
        <dbReference type="Proteomes" id="UP000297851"/>
    </source>
</evidence>